<organism evidence="4 5">
    <name type="scientific">Methylophilus rhizosphaerae</name>
    <dbReference type="NCBI Taxonomy" id="492660"/>
    <lineage>
        <taxon>Bacteria</taxon>
        <taxon>Pseudomonadati</taxon>
        <taxon>Pseudomonadota</taxon>
        <taxon>Betaproteobacteria</taxon>
        <taxon>Nitrosomonadales</taxon>
        <taxon>Methylophilaceae</taxon>
        <taxon>Methylophilus</taxon>
    </lineage>
</organism>
<dbReference type="Proteomes" id="UP000198629">
    <property type="component" value="Unassembled WGS sequence"/>
</dbReference>
<feature type="region of interest" description="Disordered" evidence="2">
    <location>
        <begin position="214"/>
        <end position="237"/>
    </location>
</feature>
<protein>
    <recommendedName>
        <fullName evidence="6">Tfp pilus assembly protein PilN</fullName>
    </recommendedName>
</protein>
<keyword evidence="3" id="KW-0812">Transmembrane</keyword>
<evidence type="ECO:0000313" key="4">
    <source>
        <dbReference type="EMBL" id="SDK82412.1"/>
    </source>
</evidence>
<keyword evidence="3" id="KW-1133">Transmembrane helix</keyword>
<dbReference type="AlphaFoldDB" id="A0A1G9F224"/>
<evidence type="ECO:0000256" key="3">
    <source>
        <dbReference type="SAM" id="Phobius"/>
    </source>
</evidence>
<gene>
    <name evidence="4" type="ORF">SAMN05192566_2577</name>
</gene>
<dbReference type="Pfam" id="PF05137">
    <property type="entry name" value="PilN"/>
    <property type="match status" value="1"/>
</dbReference>
<feature type="transmembrane region" description="Helical" evidence="3">
    <location>
        <begin position="18"/>
        <end position="39"/>
    </location>
</feature>
<dbReference type="EMBL" id="FNFX01000005">
    <property type="protein sequence ID" value="SDK82412.1"/>
    <property type="molecule type" value="Genomic_DNA"/>
</dbReference>
<keyword evidence="1" id="KW-0175">Coiled coil</keyword>
<name>A0A1G9F224_9PROT</name>
<evidence type="ECO:0000256" key="2">
    <source>
        <dbReference type="SAM" id="MobiDB-lite"/>
    </source>
</evidence>
<dbReference type="InterPro" id="IPR007813">
    <property type="entry name" value="PilN"/>
</dbReference>
<evidence type="ECO:0008006" key="6">
    <source>
        <dbReference type="Google" id="ProtNLM"/>
    </source>
</evidence>
<feature type="region of interest" description="Disordered" evidence="2">
    <location>
        <begin position="257"/>
        <end position="283"/>
    </location>
</feature>
<sequence>MSQQVNLFEPGLVKSKDWFTLSFVAGAYALAVAAMVYFYSGLTAENAQLQAQRTQALAQSAVMQKKVDEFSQRLVPVDNSKLEAELKKLKARFDMQSQILAIFQQSISENAWHLIDYMRALAGQQQPGLWLTGFKIEPAMQHVSLSGQALQTEDIPLYLDLLSAQKVFEGTQFSGLQFKQVELHKPQAPPVADVAASAPPATIAAAAPAAGKEAAEITSPATPAPVPAPASAPTSTSTVADDLKVYAFDVKGREASDKNKLGNTVSWDDFVRQTVQQPKAKSP</sequence>
<feature type="coiled-coil region" evidence="1">
    <location>
        <begin position="39"/>
        <end position="99"/>
    </location>
</feature>
<keyword evidence="3" id="KW-0472">Membrane</keyword>
<proteinExistence type="predicted"/>
<keyword evidence="5" id="KW-1185">Reference proteome</keyword>
<feature type="compositionally biased region" description="Polar residues" evidence="2">
    <location>
        <begin position="273"/>
        <end position="283"/>
    </location>
</feature>
<accession>A0A1G9F224</accession>
<dbReference type="OrthoDB" id="5405677at2"/>
<dbReference type="STRING" id="492660.SAMN05192566_2577"/>
<dbReference type="RefSeq" id="WP_091472710.1">
    <property type="nucleotide sequence ID" value="NZ_FNFX01000005.1"/>
</dbReference>
<reference evidence="5" key="1">
    <citation type="submission" date="2016-10" db="EMBL/GenBank/DDBJ databases">
        <authorList>
            <person name="Varghese N."/>
            <person name="Submissions S."/>
        </authorList>
    </citation>
    <scope>NUCLEOTIDE SEQUENCE [LARGE SCALE GENOMIC DNA]</scope>
    <source>
        <strain evidence="5">CBMB127</strain>
    </source>
</reference>
<evidence type="ECO:0000313" key="5">
    <source>
        <dbReference type="Proteomes" id="UP000198629"/>
    </source>
</evidence>
<evidence type="ECO:0000256" key="1">
    <source>
        <dbReference type="SAM" id="Coils"/>
    </source>
</evidence>